<dbReference type="PROSITE" id="PS50817">
    <property type="entry name" value="INTEIN_N_TER"/>
    <property type="match status" value="1"/>
</dbReference>
<dbReference type="GO" id="GO:0016539">
    <property type="term" value="P:intein-mediated protein splicing"/>
    <property type="evidence" value="ECO:0007669"/>
    <property type="project" value="InterPro"/>
</dbReference>
<evidence type="ECO:0000259" key="6">
    <source>
        <dbReference type="PROSITE" id="PS50209"/>
    </source>
</evidence>
<dbReference type="PROSITE" id="PS51720">
    <property type="entry name" value="G_AIG1"/>
    <property type="match status" value="1"/>
</dbReference>
<evidence type="ECO:0000313" key="8">
    <source>
        <dbReference type="EMBL" id="CAH1258743.1"/>
    </source>
</evidence>
<evidence type="ECO:0000256" key="1">
    <source>
        <dbReference type="ARBA" id="ARBA00008535"/>
    </source>
</evidence>
<dbReference type="AlphaFoldDB" id="A0A8J9ZRE6"/>
<keyword evidence="4" id="KW-0547">Nucleotide-binding</keyword>
<evidence type="ECO:0000256" key="4">
    <source>
        <dbReference type="ARBA" id="ARBA00022741"/>
    </source>
</evidence>
<sequence>MDKGSPVKVSGPMSEIHKKVLVQCHDALVDEMSGKYVLSVLVSEGVVNLDIEADITTEGKAGERHFNRALLRELSKRGSGAFAAFIKGLQEGSEQHHLADLLKNTEMEVMEIQKPVEFIPSDGPSTMNIVLLGKDGNGKSETGNTLLGKKAFETSSRGHAQTSRCQKVEKSEAHGKVVVVDTPGIIGTDDDRDTNLPREIAECMALVPEGVHGFPLVFKAGNRFTPEEENAVKALEKLFGPDLFEYAFLLFTHSKDLERELQEHNETIEDFLYDKRNPQWFKDLAKKVQGRCIFFENKSREADTTRNQEQLKRFKEIINKMMYNEVGEMRGPYSNKYIKQVDDAIEKEAEKRARESVRKLAEDNEEMSELLNSISSMASFDAEEGPPDFAREENHENVVVEMTDLKPDKPWEEAKQIAKKYAEELRRVFEKGFLDTQERARASRLVEYIKELMNRRDREFLPDGLVEDAMKLVRRSKQDGTGSEEAIEHLKNTIRQELINQRTTEEFMTNVIRQIEAEIRKDMAMTGACFPASAHLLLADGKSVSMSSVEVGQKVRIGSTNVATLQEDTVYLFSHKKQDATALSLSITTKSGKNVTLSAGHFLVVADGYAETALLPARALHVGDTLLTVVSGEEMLCQDTVIKITWTWTHGLYCPHTTSGSMIVDGVLVSCYTEIMNPRLAHALLSPISLLTMTSSYASRVFNSYDEDEGIPVWLVWLRNGPLAWLNKLQLKRML</sequence>
<dbReference type="GO" id="GO:0007267">
    <property type="term" value="P:cell-cell signaling"/>
    <property type="evidence" value="ECO:0007669"/>
    <property type="project" value="InterPro"/>
</dbReference>
<gene>
    <name evidence="8" type="primary">GIMAP7</name>
    <name evidence="8" type="ORF">BLAG_LOCUS16202</name>
</gene>
<dbReference type="InterPro" id="IPR045058">
    <property type="entry name" value="GIMA/IAN/Toc"/>
</dbReference>
<keyword evidence="3" id="KW-0732">Signal</keyword>
<dbReference type="PROSITE" id="PS50209">
    <property type="entry name" value="CARD"/>
    <property type="match status" value="1"/>
</dbReference>
<dbReference type="PRINTS" id="PR00632">
    <property type="entry name" value="SONICHHOG"/>
</dbReference>
<dbReference type="PANTHER" id="PTHR10903">
    <property type="entry name" value="GTPASE, IMAP FAMILY MEMBER-RELATED"/>
    <property type="match status" value="1"/>
</dbReference>
<dbReference type="Gene3D" id="2.170.16.10">
    <property type="entry name" value="Hedgehog/Intein (Hint) domain"/>
    <property type="match status" value="1"/>
</dbReference>
<organism evidence="8 9">
    <name type="scientific">Branchiostoma lanceolatum</name>
    <name type="common">Common lancelet</name>
    <name type="synonym">Amphioxus lanceolatum</name>
    <dbReference type="NCBI Taxonomy" id="7740"/>
    <lineage>
        <taxon>Eukaryota</taxon>
        <taxon>Metazoa</taxon>
        <taxon>Chordata</taxon>
        <taxon>Cephalochordata</taxon>
        <taxon>Leptocardii</taxon>
        <taxon>Amphioxiformes</taxon>
        <taxon>Branchiostomatidae</taxon>
        <taxon>Branchiostoma</taxon>
    </lineage>
</organism>
<evidence type="ECO:0000256" key="2">
    <source>
        <dbReference type="ARBA" id="ARBA00022473"/>
    </source>
</evidence>
<evidence type="ECO:0000313" key="9">
    <source>
        <dbReference type="Proteomes" id="UP000838412"/>
    </source>
</evidence>
<evidence type="ECO:0000256" key="5">
    <source>
        <dbReference type="ARBA" id="ARBA00023134"/>
    </source>
</evidence>
<feature type="domain" description="CARD" evidence="6">
    <location>
        <begin position="13"/>
        <end position="105"/>
    </location>
</feature>
<dbReference type="InterPro" id="IPR027417">
    <property type="entry name" value="P-loop_NTPase"/>
</dbReference>
<accession>A0A8J9ZRE6</accession>
<dbReference type="CDD" id="cd00081">
    <property type="entry name" value="Hint"/>
    <property type="match status" value="1"/>
</dbReference>
<comment type="similarity">
    <text evidence="1">Belongs to the TRAFAC class TrmE-Era-EngA-EngB-Septin-like GTPase superfamily. AIG1/Toc34/Toc159-like paraseptin GTPase family. IAN subfamily.</text>
</comment>
<dbReference type="InterPro" id="IPR001315">
    <property type="entry name" value="CARD"/>
</dbReference>
<evidence type="ECO:0000259" key="7">
    <source>
        <dbReference type="PROSITE" id="PS51720"/>
    </source>
</evidence>
<dbReference type="InterPro" id="IPR006141">
    <property type="entry name" value="Intein_N"/>
</dbReference>
<dbReference type="EMBL" id="OV696688">
    <property type="protein sequence ID" value="CAH1258743.1"/>
    <property type="molecule type" value="Genomic_DNA"/>
</dbReference>
<dbReference type="InterPro" id="IPR003587">
    <property type="entry name" value="Hint_dom_N"/>
</dbReference>
<dbReference type="GO" id="GO:0016540">
    <property type="term" value="P:protein autoprocessing"/>
    <property type="evidence" value="ECO:0007669"/>
    <property type="project" value="InterPro"/>
</dbReference>
<dbReference type="PANTHER" id="PTHR10903:SF184">
    <property type="entry name" value="GTP-BINDING PROTEIN A"/>
    <property type="match status" value="1"/>
</dbReference>
<dbReference type="GO" id="GO:0005525">
    <property type="term" value="F:GTP binding"/>
    <property type="evidence" value="ECO:0007669"/>
    <property type="project" value="UniProtKB-KW"/>
</dbReference>
<dbReference type="Pfam" id="PF01079">
    <property type="entry name" value="Hint"/>
    <property type="match status" value="1"/>
</dbReference>
<dbReference type="OrthoDB" id="8954335at2759"/>
<proteinExistence type="inferred from homology"/>
<dbReference type="SUPFAM" id="SSF47986">
    <property type="entry name" value="DEATH domain"/>
    <property type="match status" value="1"/>
</dbReference>
<dbReference type="FunFam" id="3.40.50.300:FF:000840">
    <property type="entry name" value="Immune-associated nucleotide-binding protein 9"/>
    <property type="match status" value="1"/>
</dbReference>
<name>A0A8J9ZRE6_BRALA</name>
<feature type="domain" description="AIG1-type G" evidence="7">
    <location>
        <begin position="124"/>
        <end position="342"/>
    </location>
</feature>
<dbReference type="Gene3D" id="1.10.533.10">
    <property type="entry name" value="Death Domain, Fas"/>
    <property type="match status" value="1"/>
</dbReference>
<dbReference type="GO" id="GO:0042981">
    <property type="term" value="P:regulation of apoptotic process"/>
    <property type="evidence" value="ECO:0007669"/>
    <property type="project" value="InterPro"/>
</dbReference>
<dbReference type="InterPro" id="IPR006703">
    <property type="entry name" value="G_AIG1"/>
</dbReference>
<evidence type="ECO:0000256" key="3">
    <source>
        <dbReference type="ARBA" id="ARBA00022729"/>
    </source>
</evidence>
<keyword evidence="9" id="KW-1185">Reference proteome</keyword>
<dbReference type="SUPFAM" id="SSF51294">
    <property type="entry name" value="Hedgehog/intein (Hint) domain"/>
    <property type="match status" value="1"/>
</dbReference>
<dbReference type="SUPFAM" id="SSF52540">
    <property type="entry name" value="P-loop containing nucleoside triphosphate hydrolases"/>
    <property type="match status" value="1"/>
</dbReference>
<protein>
    <submittedName>
        <fullName evidence="8">GIMAP7 protein</fullName>
    </submittedName>
</protein>
<dbReference type="InterPro" id="IPR001657">
    <property type="entry name" value="Hedgehog"/>
</dbReference>
<keyword evidence="5" id="KW-0342">GTP-binding</keyword>
<dbReference type="GO" id="GO:0048731">
    <property type="term" value="P:system development"/>
    <property type="evidence" value="ECO:0007669"/>
    <property type="project" value="UniProtKB-ARBA"/>
</dbReference>
<dbReference type="InterPro" id="IPR001767">
    <property type="entry name" value="Hedgehog_Hint"/>
</dbReference>
<keyword evidence="2" id="KW-0217">Developmental protein</keyword>
<dbReference type="Pfam" id="PF04548">
    <property type="entry name" value="AIG1"/>
    <property type="match status" value="1"/>
</dbReference>
<dbReference type="Gene3D" id="3.40.50.300">
    <property type="entry name" value="P-loop containing nucleotide triphosphate hydrolases"/>
    <property type="match status" value="1"/>
</dbReference>
<dbReference type="InterPro" id="IPR036844">
    <property type="entry name" value="Hint_dom_sf"/>
</dbReference>
<dbReference type="SMART" id="SM00306">
    <property type="entry name" value="HintN"/>
    <property type="match status" value="1"/>
</dbReference>
<dbReference type="Proteomes" id="UP000838412">
    <property type="component" value="Chromosome 3"/>
</dbReference>
<dbReference type="Pfam" id="PF00619">
    <property type="entry name" value="CARD"/>
    <property type="match status" value="1"/>
</dbReference>
<reference evidence="8" key="1">
    <citation type="submission" date="2022-01" db="EMBL/GenBank/DDBJ databases">
        <authorList>
            <person name="Braso-Vives M."/>
        </authorList>
    </citation>
    <scope>NUCLEOTIDE SEQUENCE</scope>
</reference>
<dbReference type="SMART" id="SM00114">
    <property type="entry name" value="CARD"/>
    <property type="match status" value="1"/>
</dbReference>
<dbReference type="InterPro" id="IPR011029">
    <property type="entry name" value="DEATH-like_dom_sf"/>
</dbReference>